<name>A0A834X9M8_9FABA</name>
<dbReference type="PANTHER" id="PTHR31722:SF79">
    <property type="entry name" value="PLANT PROTEIN MATCH IS: (TAIR:PLANT.1) PROTEIN, PUTATIVE-RELATED"/>
    <property type="match status" value="1"/>
</dbReference>
<reference evidence="2" key="1">
    <citation type="submission" date="2020-09" db="EMBL/GenBank/DDBJ databases">
        <title>Genome-Enabled Discovery of Anthraquinone Biosynthesis in Senna tora.</title>
        <authorList>
            <person name="Kang S.-H."/>
            <person name="Pandey R.P."/>
            <person name="Lee C.-M."/>
            <person name="Sim J.-S."/>
            <person name="Jeong J.-T."/>
            <person name="Choi B.-S."/>
            <person name="Jung M."/>
            <person name="Ginzburg D."/>
            <person name="Zhao K."/>
            <person name="Won S.Y."/>
            <person name="Oh T.-J."/>
            <person name="Yu Y."/>
            <person name="Kim N.-H."/>
            <person name="Lee O.R."/>
            <person name="Lee T.-H."/>
            <person name="Bashyal P."/>
            <person name="Kim T.-S."/>
            <person name="Lee W.-H."/>
            <person name="Kawkins C."/>
            <person name="Kim C.-K."/>
            <person name="Kim J.S."/>
            <person name="Ahn B.O."/>
            <person name="Rhee S.Y."/>
            <person name="Sohng J.K."/>
        </authorList>
    </citation>
    <scope>NUCLEOTIDE SEQUENCE</scope>
    <source>
        <tissue evidence="2">Leaf</tissue>
    </source>
</reference>
<protein>
    <submittedName>
        <fullName evidence="2">Putative BEST plant protein match is: (TAIR:plant.1) protein</fullName>
    </submittedName>
</protein>
<feature type="compositionally biased region" description="Polar residues" evidence="1">
    <location>
        <begin position="100"/>
        <end position="109"/>
    </location>
</feature>
<gene>
    <name evidence="2" type="ORF">G2W53_003147</name>
</gene>
<dbReference type="OrthoDB" id="1927989at2759"/>
<proteinExistence type="predicted"/>
<organism evidence="2 3">
    <name type="scientific">Senna tora</name>
    <dbReference type="NCBI Taxonomy" id="362788"/>
    <lineage>
        <taxon>Eukaryota</taxon>
        <taxon>Viridiplantae</taxon>
        <taxon>Streptophyta</taxon>
        <taxon>Embryophyta</taxon>
        <taxon>Tracheophyta</taxon>
        <taxon>Spermatophyta</taxon>
        <taxon>Magnoliopsida</taxon>
        <taxon>eudicotyledons</taxon>
        <taxon>Gunneridae</taxon>
        <taxon>Pentapetalae</taxon>
        <taxon>rosids</taxon>
        <taxon>fabids</taxon>
        <taxon>Fabales</taxon>
        <taxon>Fabaceae</taxon>
        <taxon>Caesalpinioideae</taxon>
        <taxon>Cassia clade</taxon>
        <taxon>Senna</taxon>
    </lineage>
</organism>
<comment type="caution">
    <text evidence="2">The sequence shown here is derived from an EMBL/GenBank/DDBJ whole genome shotgun (WGS) entry which is preliminary data.</text>
</comment>
<sequence length="109" mass="12483">MNMMMKKQHEGNKIYREAPVSSDFEFCVKNNNYGINNMVSADQVFSQGILLPHTKITTTLRDELLLNDDVLPRLPKSSLSLRWKERLGFRRTSTSSSSSKNNNGFVQTQ</sequence>
<dbReference type="EMBL" id="JAAIUW010000002">
    <property type="protein sequence ID" value="KAF7840849.1"/>
    <property type="molecule type" value="Genomic_DNA"/>
</dbReference>
<dbReference type="AlphaFoldDB" id="A0A834X9M8"/>
<evidence type="ECO:0000313" key="2">
    <source>
        <dbReference type="EMBL" id="KAF7840849.1"/>
    </source>
</evidence>
<keyword evidence="3" id="KW-1185">Reference proteome</keyword>
<dbReference type="Proteomes" id="UP000634136">
    <property type="component" value="Unassembled WGS sequence"/>
</dbReference>
<evidence type="ECO:0000256" key="1">
    <source>
        <dbReference type="SAM" id="MobiDB-lite"/>
    </source>
</evidence>
<accession>A0A834X9M8</accession>
<evidence type="ECO:0000313" key="3">
    <source>
        <dbReference type="Proteomes" id="UP000634136"/>
    </source>
</evidence>
<dbReference type="PANTHER" id="PTHR31722">
    <property type="entry name" value="OS06G0675200 PROTEIN"/>
    <property type="match status" value="1"/>
</dbReference>
<feature type="region of interest" description="Disordered" evidence="1">
    <location>
        <begin position="89"/>
        <end position="109"/>
    </location>
</feature>